<sequence length="445" mass="49654">MLRSNNAAPVLDLPSLKAPERNDLVDVDGWYTDAHELPEASGSDDELDIALVSSRLLPESPSEAPVKQRAYDVHFDAGPLGLELERDWSGELTLVKHIALDGPAQASGLIRIGDVLHAMDHISCLHLSLAETQSRLATPGPHTLHLTSPCSFSDVEREVCIAKQCIHEHKARFYQPLETPSDNGLLLGCIERYRGDDVTSFHLHREDTGEFLLACSCESDLSGPFLFHTLRDTHLRRWKDLPRGEDCAVYMGELVENFLGTEFRVLDHARRELGFFVYESNVLGRCPNSLTLALNREPHGPPPSERYKKQQQERDPSVLDRLRLEVESFVEALTSPRNSKQLSPAYDAVAQDDDDASDLALFQTTKPAWSEAIHAWTLHFDGRVHVPSKKNFLLSALDDANERTVLRFGKVSKVRFTLDFQAPLSPLVALAVAVSAFAKKRIVTS</sequence>
<comment type="similarity">
    <text evidence="1">Belongs to the TUB family.</text>
</comment>
<name>T0QH97_SAPDV</name>
<reference evidence="4 5" key="1">
    <citation type="submission" date="2012-04" db="EMBL/GenBank/DDBJ databases">
        <title>The Genome Sequence of Saprolegnia declina VS20.</title>
        <authorList>
            <consortium name="The Broad Institute Genome Sequencing Platform"/>
            <person name="Russ C."/>
            <person name="Nusbaum C."/>
            <person name="Tyler B."/>
            <person name="van West P."/>
            <person name="Dieguez-Uribeondo J."/>
            <person name="de Bruijn I."/>
            <person name="Tripathy S."/>
            <person name="Jiang R."/>
            <person name="Young S.K."/>
            <person name="Zeng Q."/>
            <person name="Gargeya S."/>
            <person name="Fitzgerald M."/>
            <person name="Haas B."/>
            <person name="Abouelleil A."/>
            <person name="Alvarado L."/>
            <person name="Arachchi H.M."/>
            <person name="Berlin A."/>
            <person name="Chapman S.B."/>
            <person name="Goldberg J."/>
            <person name="Griggs A."/>
            <person name="Gujja S."/>
            <person name="Hansen M."/>
            <person name="Howarth C."/>
            <person name="Imamovic A."/>
            <person name="Larimer J."/>
            <person name="McCowen C."/>
            <person name="Montmayeur A."/>
            <person name="Murphy C."/>
            <person name="Neiman D."/>
            <person name="Pearson M."/>
            <person name="Priest M."/>
            <person name="Roberts A."/>
            <person name="Saif S."/>
            <person name="Shea T."/>
            <person name="Sisk P."/>
            <person name="Sykes S."/>
            <person name="Wortman J."/>
            <person name="Nusbaum C."/>
            <person name="Birren B."/>
        </authorList>
    </citation>
    <scope>NUCLEOTIDE SEQUENCE [LARGE SCALE GENOMIC DNA]</scope>
    <source>
        <strain evidence="4 5">VS20</strain>
    </source>
</reference>
<dbReference type="AlphaFoldDB" id="T0QH97"/>
<dbReference type="Gene3D" id="3.20.90.10">
    <property type="entry name" value="Tubby Protein, Chain A"/>
    <property type="match status" value="1"/>
</dbReference>
<dbReference type="PRINTS" id="PR01573">
    <property type="entry name" value="SUPERTUBBY"/>
</dbReference>
<dbReference type="PANTHER" id="PTHR16517">
    <property type="entry name" value="TUBBY-RELATED"/>
    <property type="match status" value="1"/>
</dbReference>
<organism evidence="4 5">
    <name type="scientific">Saprolegnia diclina (strain VS20)</name>
    <dbReference type="NCBI Taxonomy" id="1156394"/>
    <lineage>
        <taxon>Eukaryota</taxon>
        <taxon>Sar</taxon>
        <taxon>Stramenopiles</taxon>
        <taxon>Oomycota</taxon>
        <taxon>Saprolegniomycetes</taxon>
        <taxon>Saprolegniales</taxon>
        <taxon>Saprolegniaceae</taxon>
        <taxon>Saprolegnia</taxon>
    </lineage>
</organism>
<dbReference type="EMBL" id="JH767156">
    <property type="protein sequence ID" value="EQC34116.1"/>
    <property type="molecule type" value="Genomic_DNA"/>
</dbReference>
<dbReference type="Proteomes" id="UP000030762">
    <property type="component" value="Unassembled WGS sequence"/>
</dbReference>
<dbReference type="InParanoid" id="T0QH97"/>
<dbReference type="InterPro" id="IPR036034">
    <property type="entry name" value="PDZ_sf"/>
</dbReference>
<evidence type="ECO:0000259" key="3">
    <source>
        <dbReference type="Pfam" id="PF01167"/>
    </source>
</evidence>
<dbReference type="VEuPathDB" id="FungiDB:SDRG_08325"/>
<dbReference type="InterPro" id="IPR025659">
    <property type="entry name" value="Tubby-like_C"/>
</dbReference>
<evidence type="ECO:0000256" key="2">
    <source>
        <dbReference type="SAM" id="MobiDB-lite"/>
    </source>
</evidence>
<proteinExistence type="inferred from homology"/>
<dbReference type="GeneID" id="19949052"/>
<evidence type="ECO:0000256" key="1">
    <source>
        <dbReference type="ARBA" id="ARBA00007129"/>
    </source>
</evidence>
<dbReference type="Pfam" id="PF01167">
    <property type="entry name" value="Tub"/>
    <property type="match status" value="1"/>
</dbReference>
<keyword evidence="5" id="KW-1185">Reference proteome</keyword>
<dbReference type="eggNOG" id="KOG2502">
    <property type="taxonomic scope" value="Eukaryota"/>
</dbReference>
<evidence type="ECO:0000313" key="5">
    <source>
        <dbReference type="Proteomes" id="UP000030762"/>
    </source>
</evidence>
<dbReference type="STRING" id="1156394.T0QH97"/>
<dbReference type="PANTHER" id="PTHR16517:SF7">
    <property type="entry name" value="PROTEIN KING TUBBY"/>
    <property type="match status" value="1"/>
</dbReference>
<protein>
    <recommendedName>
        <fullName evidence="3">Tubby C-terminal domain-containing protein</fullName>
    </recommendedName>
</protein>
<gene>
    <name evidence="4" type="ORF">SDRG_08325</name>
</gene>
<evidence type="ECO:0000313" key="4">
    <source>
        <dbReference type="EMBL" id="EQC34116.1"/>
    </source>
</evidence>
<accession>T0QH97</accession>
<dbReference type="SUPFAM" id="SSF54518">
    <property type="entry name" value="Tubby C-terminal domain-like"/>
    <property type="match status" value="1"/>
</dbReference>
<dbReference type="InterPro" id="IPR000007">
    <property type="entry name" value="Tubby_C"/>
</dbReference>
<dbReference type="Gene3D" id="2.30.42.10">
    <property type="match status" value="1"/>
</dbReference>
<dbReference type="OMA" id="SCLEMNF"/>
<feature type="domain" description="Tubby C-terminal" evidence="3">
    <location>
        <begin position="186"/>
        <end position="438"/>
    </location>
</feature>
<dbReference type="SUPFAM" id="SSF50156">
    <property type="entry name" value="PDZ domain-like"/>
    <property type="match status" value="1"/>
</dbReference>
<feature type="compositionally biased region" description="Basic and acidic residues" evidence="2">
    <location>
        <begin position="305"/>
        <end position="316"/>
    </location>
</feature>
<dbReference type="OrthoDB" id="8775810at2759"/>
<dbReference type="RefSeq" id="XP_008612428.1">
    <property type="nucleotide sequence ID" value="XM_008614206.1"/>
</dbReference>
<feature type="region of interest" description="Disordered" evidence="2">
    <location>
        <begin position="294"/>
        <end position="316"/>
    </location>
</feature>